<protein>
    <submittedName>
        <fullName evidence="1">Uncharacterized protein</fullName>
    </submittedName>
</protein>
<gene>
    <name evidence="1" type="primary">SSCI70850.1</name>
</gene>
<evidence type="ECO:0000313" key="2">
    <source>
        <dbReference type="Proteomes" id="UP000242770"/>
    </source>
</evidence>
<reference evidence="2" key="1">
    <citation type="submission" date="2014-06" db="EMBL/GenBank/DDBJ databases">
        <authorList>
            <person name="Berkman P.J."/>
        </authorList>
    </citation>
    <scope>NUCLEOTIDE SEQUENCE [LARGE SCALE GENOMIC DNA]</scope>
</reference>
<accession>A0A0F7SC61</accession>
<name>A0A0F7SC61_9BASI</name>
<dbReference type="EMBL" id="CCFA01004248">
    <property type="protein sequence ID" value="CDW99164.1"/>
    <property type="molecule type" value="Genomic_DNA"/>
</dbReference>
<organism evidence="1 2">
    <name type="scientific">Sporisorium scitamineum</name>
    <dbReference type="NCBI Taxonomy" id="49012"/>
    <lineage>
        <taxon>Eukaryota</taxon>
        <taxon>Fungi</taxon>
        <taxon>Dikarya</taxon>
        <taxon>Basidiomycota</taxon>
        <taxon>Ustilaginomycotina</taxon>
        <taxon>Ustilaginomycetes</taxon>
        <taxon>Ustilaginales</taxon>
        <taxon>Ustilaginaceae</taxon>
        <taxon>Sporisorium</taxon>
    </lineage>
</organism>
<keyword evidence="2" id="KW-1185">Reference proteome</keyword>
<dbReference type="AlphaFoldDB" id="A0A0F7SC61"/>
<dbReference type="Proteomes" id="UP000242770">
    <property type="component" value="Unassembled WGS sequence"/>
</dbReference>
<proteinExistence type="predicted"/>
<sequence length="45" mass="4706">MPPGVAKYILGYAFKDLIDPITAPMPTVVPQNDADVATAGTAFKV</sequence>
<evidence type="ECO:0000313" key="1">
    <source>
        <dbReference type="EMBL" id="CDW99164.1"/>
    </source>
</evidence>